<evidence type="ECO:0000256" key="2">
    <source>
        <dbReference type="ARBA" id="ARBA00000967"/>
    </source>
</evidence>
<dbReference type="InterPro" id="IPR000819">
    <property type="entry name" value="Peptidase_M17_C"/>
</dbReference>
<evidence type="ECO:0000256" key="4">
    <source>
        <dbReference type="ARBA" id="ARBA00022438"/>
    </source>
</evidence>
<evidence type="ECO:0000256" key="1">
    <source>
        <dbReference type="ARBA" id="ARBA00000135"/>
    </source>
</evidence>
<gene>
    <name evidence="11" type="primary">lap</name>
    <name evidence="9" type="synonym">pepA</name>
    <name evidence="11" type="ORF">A19Y_2112</name>
</gene>
<dbReference type="PRINTS" id="PR00481">
    <property type="entry name" value="LAMNOPPTDASE"/>
</dbReference>
<dbReference type="PROSITE" id="PS00631">
    <property type="entry name" value="CYTOSOL_AP"/>
    <property type="match status" value="1"/>
</dbReference>
<organism evidence="11 12">
    <name type="scientific">Planktothrix agardhii (strain NIVA-CYA 126/8)</name>
    <dbReference type="NCBI Taxonomy" id="388467"/>
    <lineage>
        <taxon>Bacteria</taxon>
        <taxon>Bacillati</taxon>
        <taxon>Cyanobacteriota</taxon>
        <taxon>Cyanophyceae</taxon>
        <taxon>Oscillatoriophycideae</taxon>
        <taxon>Oscillatoriales</taxon>
        <taxon>Microcoleaceae</taxon>
        <taxon>Planktothrix</taxon>
    </lineage>
</organism>
<sequence length="489" mass="52021">MEFTATNTSSLNWSGDILALGLFEDQIELTGDLSTLDDKLAGTLKELITETEFKGKADRSISTRVGGNSPIRKVILVGLGKSDALKLDSLRRAAANIAKTAKSLKGKSLGVSLPIFETPETTAQAITEGIELALYQDTRFKSETDDKSHGIEQIELLGLPGTESAITRAKQICSGVILARELVAAPANEVTPITMAEMAQSLAQEYGLELNILEKEDCEKLGMGAFLGVAQASDLPPKFIHLIYHPSVTPRRKLAIIGKGLTFDSGGLNIKPTGGGIEMMKVDMGGAGATFGAAKAISQLKPDVEVHFISAVTENMISGRAMHPGDFLTASNGKTIEVNNTDAEGRLTLADALVFADKLGLDAMIDLATLTGACVIALGDDIAGLWSPDDQLAIELETASKTSGEKLWRMPLEDKYFEGLKAIHADMKNTGPRAGGSITATLFLKQFVEKTPWAHLDVAGPVWADKDNGYNSAGATGYGVRMLVNWVLS</sequence>
<feature type="active site" evidence="9">
    <location>
        <position position="346"/>
    </location>
</feature>
<feature type="binding site" evidence="9">
    <location>
        <position position="264"/>
    </location>
    <ligand>
        <name>Mn(2+)</name>
        <dbReference type="ChEBI" id="CHEBI:29035"/>
        <label>1</label>
    </ligand>
</feature>
<comment type="subcellular location">
    <subcellularLocation>
        <location evidence="9">Cytoplasm</location>
    </subcellularLocation>
</comment>
<dbReference type="InterPro" id="IPR023042">
    <property type="entry name" value="Peptidase_M17_leu_NH2_pept"/>
</dbReference>
<dbReference type="GO" id="GO:0030145">
    <property type="term" value="F:manganese ion binding"/>
    <property type="evidence" value="ECO:0007669"/>
    <property type="project" value="UniProtKB-UniRule"/>
</dbReference>
<evidence type="ECO:0000259" key="10">
    <source>
        <dbReference type="PROSITE" id="PS00631"/>
    </source>
</evidence>
<dbReference type="STRING" id="388467.A19Y_2112"/>
<feature type="binding site" evidence="9">
    <location>
        <position position="259"/>
    </location>
    <ligand>
        <name>Mn(2+)</name>
        <dbReference type="ChEBI" id="CHEBI:29035"/>
        <label>2</label>
    </ligand>
</feature>
<feature type="active site" evidence="9">
    <location>
        <position position="271"/>
    </location>
</feature>
<dbReference type="PANTHER" id="PTHR11963">
    <property type="entry name" value="LEUCINE AMINOPEPTIDASE-RELATED"/>
    <property type="match status" value="1"/>
</dbReference>
<comment type="function">
    <text evidence="8 9">Presumably involved in the processing and regular turnover of intracellular proteins. Catalyzes the removal of unsubstituted N-terminal amino acids from various peptides.</text>
</comment>
<feature type="binding site" evidence="9">
    <location>
        <position position="283"/>
    </location>
    <ligand>
        <name>Mn(2+)</name>
        <dbReference type="ChEBI" id="CHEBI:29035"/>
        <label>2</label>
    </ligand>
</feature>
<evidence type="ECO:0000256" key="3">
    <source>
        <dbReference type="ARBA" id="ARBA00009528"/>
    </source>
</evidence>
<comment type="similarity">
    <text evidence="3 9">Belongs to the peptidase M17 family.</text>
</comment>
<feature type="binding site" evidence="9">
    <location>
        <position position="344"/>
    </location>
    <ligand>
        <name>Mn(2+)</name>
        <dbReference type="ChEBI" id="CHEBI:29035"/>
        <label>2</label>
    </ligand>
</feature>
<feature type="binding site" evidence="9">
    <location>
        <position position="342"/>
    </location>
    <ligand>
        <name>Mn(2+)</name>
        <dbReference type="ChEBI" id="CHEBI:29035"/>
        <label>1</label>
    </ligand>
</feature>
<feature type="binding site" evidence="9">
    <location>
        <position position="344"/>
    </location>
    <ligand>
        <name>Mn(2+)</name>
        <dbReference type="ChEBI" id="CHEBI:29035"/>
        <label>1</label>
    </ligand>
</feature>
<dbReference type="HOGENOM" id="CLU_013734_5_1_3"/>
<keyword evidence="5 9" id="KW-0645">Protease</keyword>
<dbReference type="EC" id="3.4.11.10" evidence="9"/>
<dbReference type="GO" id="GO:0070006">
    <property type="term" value="F:metalloaminopeptidase activity"/>
    <property type="evidence" value="ECO:0007669"/>
    <property type="project" value="InterPro"/>
</dbReference>
<dbReference type="AlphaFoldDB" id="A0A073CGN0"/>
<dbReference type="Gene3D" id="3.40.220.10">
    <property type="entry name" value="Leucine Aminopeptidase, subunit E, domain 1"/>
    <property type="match status" value="1"/>
</dbReference>
<feature type="domain" description="Cytosol aminopeptidase" evidence="10">
    <location>
        <begin position="340"/>
        <end position="347"/>
    </location>
</feature>
<dbReference type="Gene3D" id="3.40.630.10">
    <property type="entry name" value="Zn peptidases"/>
    <property type="match status" value="1"/>
</dbReference>
<dbReference type="NCBIfam" id="NF002083">
    <property type="entry name" value="PRK00913.3-5"/>
    <property type="match status" value="1"/>
</dbReference>
<dbReference type="Pfam" id="PF02789">
    <property type="entry name" value="Peptidase_M17_N"/>
    <property type="match status" value="1"/>
</dbReference>
<dbReference type="NCBIfam" id="NF002073">
    <property type="entry name" value="PRK00913.1-2"/>
    <property type="match status" value="1"/>
</dbReference>
<keyword evidence="7 9" id="KW-0464">Manganese</keyword>
<dbReference type="HAMAP" id="MF_00181">
    <property type="entry name" value="Cytosol_peptidase_M17"/>
    <property type="match status" value="1"/>
</dbReference>
<keyword evidence="6 9" id="KW-0378">Hydrolase</keyword>
<comment type="catalytic activity">
    <reaction evidence="2 9">
        <text>Release of an N-terminal amino acid, preferentially leucine, but not glutamic or aspartic acids.</text>
        <dbReference type="EC" id="3.4.11.10"/>
    </reaction>
</comment>
<keyword evidence="4 9" id="KW-0031">Aminopeptidase</keyword>
<dbReference type="InterPro" id="IPR011356">
    <property type="entry name" value="Leucine_aapep/pepB"/>
</dbReference>
<accession>A0A073CGN0</accession>
<feature type="binding site" evidence="9">
    <location>
        <position position="264"/>
    </location>
    <ligand>
        <name>Mn(2+)</name>
        <dbReference type="ChEBI" id="CHEBI:29035"/>
        <label>2</label>
    </ligand>
</feature>
<evidence type="ECO:0000313" key="11">
    <source>
        <dbReference type="EMBL" id="KEI67077.1"/>
    </source>
</evidence>
<evidence type="ECO:0000256" key="5">
    <source>
        <dbReference type="ARBA" id="ARBA00022670"/>
    </source>
</evidence>
<reference evidence="11 12" key="1">
    <citation type="journal article" date="2014" name="Appl. Environ. Microbiol.">
        <title>Elucidation of insertion elements encoded on plasmids and in vitro construction of shuttle vectors from the toxic cyanobacterium Planktothrix.</title>
        <authorList>
            <person name="Christiansen G."/>
            <person name="Goesmann A."/>
            <person name="Kurmayer R."/>
        </authorList>
    </citation>
    <scope>NUCLEOTIDE SEQUENCE [LARGE SCALE GENOMIC DNA]</scope>
    <source>
        <strain evidence="11 12">NIVA-CYA 126/8</strain>
    </source>
</reference>
<evidence type="ECO:0000256" key="9">
    <source>
        <dbReference type="HAMAP-Rule" id="MF_00181"/>
    </source>
</evidence>
<dbReference type="PANTHER" id="PTHR11963:SF23">
    <property type="entry name" value="CYTOSOL AMINOPEPTIDASE"/>
    <property type="match status" value="1"/>
</dbReference>
<dbReference type="EC" id="3.4.11.1" evidence="9"/>
<dbReference type="InterPro" id="IPR043472">
    <property type="entry name" value="Macro_dom-like"/>
</dbReference>
<evidence type="ECO:0000256" key="6">
    <source>
        <dbReference type="ARBA" id="ARBA00022801"/>
    </source>
</evidence>
<dbReference type="GO" id="GO:0005737">
    <property type="term" value="C:cytoplasm"/>
    <property type="evidence" value="ECO:0007669"/>
    <property type="project" value="UniProtKB-SubCell"/>
</dbReference>
<dbReference type="PATRIC" id="fig|388467.6.peg.2059"/>
<keyword evidence="9" id="KW-0479">Metal-binding</keyword>
<evidence type="ECO:0000313" key="12">
    <source>
        <dbReference type="Proteomes" id="UP000027395"/>
    </source>
</evidence>
<keyword evidence="12" id="KW-1185">Reference proteome</keyword>
<name>A0A073CGN0_PLAA1</name>
<comment type="cofactor">
    <cofactor evidence="9">
        <name>Mn(2+)</name>
        <dbReference type="ChEBI" id="CHEBI:29035"/>
    </cofactor>
    <text evidence="9">Binds 2 manganese ions per subunit.</text>
</comment>
<dbReference type="CDD" id="cd00433">
    <property type="entry name" value="Peptidase_M17"/>
    <property type="match status" value="1"/>
</dbReference>
<dbReference type="Pfam" id="PF00883">
    <property type="entry name" value="Peptidase_M17"/>
    <property type="match status" value="1"/>
</dbReference>
<dbReference type="SUPFAM" id="SSF52949">
    <property type="entry name" value="Macro domain-like"/>
    <property type="match status" value="1"/>
</dbReference>
<protein>
    <recommendedName>
        <fullName evidence="9">Probable cytosol aminopeptidase</fullName>
        <ecNumber evidence="9">3.4.11.1</ecNumber>
    </recommendedName>
    <alternativeName>
        <fullName evidence="9">Leucine aminopeptidase</fullName>
        <shortName evidence="9">LAP</shortName>
        <ecNumber evidence="9">3.4.11.10</ecNumber>
    </alternativeName>
    <alternativeName>
        <fullName evidence="9">Leucyl aminopeptidase</fullName>
    </alternativeName>
</protein>
<evidence type="ECO:0000256" key="7">
    <source>
        <dbReference type="ARBA" id="ARBA00023211"/>
    </source>
</evidence>
<keyword evidence="9" id="KW-0963">Cytoplasm</keyword>
<dbReference type="InterPro" id="IPR008283">
    <property type="entry name" value="Peptidase_M17_N"/>
</dbReference>
<dbReference type="NCBIfam" id="NF002074">
    <property type="entry name" value="PRK00913.1-4"/>
    <property type="match status" value="1"/>
</dbReference>
<comment type="catalytic activity">
    <reaction evidence="1 9">
        <text>Release of an N-terminal amino acid, Xaa-|-Yaa-, in which Xaa is preferably Leu, but may be other amino acids including Pro although not Arg or Lys, and Yaa may be Pro. Amino acid amides and methyl esters are also readily hydrolyzed, but rates on arylamides are exceedingly low.</text>
        <dbReference type="EC" id="3.4.11.1"/>
    </reaction>
</comment>
<dbReference type="eggNOG" id="COG0260">
    <property type="taxonomic scope" value="Bacteria"/>
</dbReference>
<dbReference type="NCBIfam" id="NF002076">
    <property type="entry name" value="PRK00913.2-3"/>
    <property type="match status" value="1"/>
</dbReference>
<dbReference type="MEROPS" id="M17.A03"/>
<dbReference type="GO" id="GO:0006508">
    <property type="term" value="P:proteolysis"/>
    <property type="evidence" value="ECO:0007669"/>
    <property type="project" value="UniProtKB-KW"/>
</dbReference>
<dbReference type="EMBL" id="CM002803">
    <property type="protein sequence ID" value="KEI67077.1"/>
    <property type="molecule type" value="Genomic_DNA"/>
</dbReference>
<proteinExistence type="inferred from homology"/>
<dbReference type="RefSeq" id="WP_042154057.1">
    <property type="nucleotide sequence ID" value="NZ_CM002803.1"/>
</dbReference>
<dbReference type="Proteomes" id="UP000027395">
    <property type="component" value="Chromosome"/>
</dbReference>
<dbReference type="SUPFAM" id="SSF53187">
    <property type="entry name" value="Zn-dependent exopeptidases"/>
    <property type="match status" value="1"/>
</dbReference>
<evidence type="ECO:0000256" key="8">
    <source>
        <dbReference type="ARBA" id="ARBA00049972"/>
    </source>
</evidence>